<dbReference type="InterPro" id="IPR052557">
    <property type="entry name" value="CAP/Cytokinesis_protein"/>
</dbReference>
<organism evidence="3 4">
    <name type="scientific">Eleutherodactylus coqui</name>
    <name type="common">Puerto Rican coqui</name>
    <dbReference type="NCBI Taxonomy" id="57060"/>
    <lineage>
        <taxon>Eukaryota</taxon>
        <taxon>Metazoa</taxon>
        <taxon>Chordata</taxon>
        <taxon>Craniata</taxon>
        <taxon>Vertebrata</taxon>
        <taxon>Euteleostomi</taxon>
        <taxon>Amphibia</taxon>
        <taxon>Batrachia</taxon>
        <taxon>Anura</taxon>
        <taxon>Neobatrachia</taxon>
        <taxon>Hyloidea</taxon>
        <taxon>Eleutherodactylidae</taxon>
        <taxon>Eleutherodactylinae</taxon>
        <taxon>Eleutherodactylus</taxon>
        <taxon>Eleutherodactylus</taxon>
    </lineage>
</organism>
<accession>A0A8J6KPC4</accession>
<dbReference type="AlphaFoldDB" id="A0A8J6KPC4"/>
<dbReference type="GO" id="GO:0007517">
    <property type="term" value="P:muscle organ development"/>
    <property type="evidence" value="ECO:0007669"/>
    <property type="project" value="TreeGrafter"/>
</dbReference>
<dbReference type="Pfam" id="PF01841">
    <property type="entry name" value="Transglut_core"/>
    <property type="match status" value="1"/>
</dbReference>
<dbReference type="SUPFAM" id="SSF54001">
    <property type="entry name" value="Cysteine proteinases"/>
    <property type="match status" value="1"/>
</dbReference>
<dbReference type="OrthoDB" id="6129702at2759"/>
<dbReference type="GO" id="GO:0007528">
    <property type="term" value="P:neuromuscular junction development"/>
    <property type="evidence" value="ECO:0007669"/>
    <property type="project" value="TreeGrafter"/>
</dbReference>
<dbReference type="SMART" id="SM00460">
    <property type="entry name" value="TGc"/>
    <property type="match status" value="1"/>
</dbReference>
<evidence type="ECO:0000313" key="3">
    <source>
        <dbReference type="EMBL" id="KAG9494524.1"/>
    </source>
</evidence>
<proteinExistence type="predicted"/>
<sequence>MDRTEPMVHHGRKPRCIIGKGPAAIFKRRKEDAARTGKEDGGYTAGGKQFDRRSEELDTKGTVEQLVQVLMRYAKTELEKTRAIWIWICYHIEYDIEGLKNTALRSSDPNDVMRTRKGVCAGYASLFQHMCSIAGLQCKQVSGFSKGAGYKIGQKITGDPSHAWNMIYLQGSWHLLDSTWGAGNVDDNISKFTFKYNEFYFLTHPAIFIRNHLPEEPDCQLLETCVTREQYEKSVCPEHDYYNLHMVSCHPQTCVIETVKGKASIAIESSCRMKFIFNLNETETEGLLKLRDNGMNLDVYPPKIGQHILSIFASREDSDGEYNCIMKYRVDCSFVDTSMIIPKCLINPVGPSWISEKAGLFNPTQLDPVIYTDDGCCTISFRTKKMVKITVELRADNIQTMPNHVILSEKKDKVEFIVRLPRAGAYALLVFDDVTGYICNYLLNCSNPAVKWPPFPSSLGNPVGPSSETEKVGLLQPSHPDPIIHTDDGCCTISFRTERMLKIIVNLRSDDIQKMSNHVILSLKKHKVELSVRLPRAGAYALLIFDDVTGYIGNYLIVCSNPSVKWPPFPSSLKNPVGPSSETEKAGLLQPSHCEPVICAEDGTCTISFALKKNIKTYCTLDSDEITLTKEMKSRHVFQSQDKDKVMIRVHLPSSGTYVLQVFIKPRDSTSSSYNYLCNYLITCTNTSVKWPEFPLTYSKWNEEYELVCPLEGVLPRKDRVFFKLKITGVTAVFADASSLTYTDNGYWEGSCSTVGIKELIVSITCIGEPNYRHYILKYSIA</sequence>
<dbReference type="Proteomes" id="UP000770717">
    <property type="component" value="Unassembled WGS sequence"/>
</dbReference>
<feature type="region of interest" description="Disordered" evidence="1">
    <location>
        <begin position="29"/>
        <end position="55"/>
    </location>
</feature>
<keyword evidence="4" id="KW-1185">Reference proteome</keyword>
<dbReference type="Gene3D" id="3.10.620.30">
    <property type="match status" value="1"/>
</dbReference>
<gene>
    <name evidence="3" type="ORF">GDO78_002050</name>
</gene>
<dbReference type="PANTHER" id="PTHR46333:SF3">
    <property type="entry name" value="KYPHOSCOLIOSIS PEPTIDASE"/>
    <property type="match status" value="1"/>
</dbReference>
<dbReference type="InterPro" id="IPR056564">
    <property type="entry name" value="Ig-like_KY"/>
</dbReference>
<dbReference type="EMBL" id="WNTK01000001">
    <property type="protein sequence ID" value="KAG9494524.1"/>
    <property type="molecule type" value="Genomic_DNA"/>
</dbReference>
<dbReference type="InterPro" id="IPR038765">
    <property type="entry name" value="Papain-like_cys_pep_sf"/>
</dbReference>
<name>A0A8J6KPC4_ELECQ</name>
<protein>
    <recommendedName>
        <fullName evidence="2">Transglutaminase-like domain-containing protein</fullName>
    </recommendedName>
</protein>
<reference evidence="3" key="1">
    <citation type="thesis" date="2020" institute="ProQuest LLC" country="789 East Eisenhower Parkway, Ann Arbor, MI, USA">
        <title>Comparative Genomics and Chromosome Evolution.</title>
        <authorList>
            <person name="Mudd A.B."/>
        </authorList>
    </citation>
    <scope>NUCLEOTIDE SEQUENCE</scope>
    <source>
        <strain evidence="3">HN-11 Male</strain>
        <tissue evidence="3">Kidney and liver</tissue>
    </source>
</reference>
<dbReference type="Pfam" id="PF23265">
    <property type="entry name" value="Ig-like_KY"/>
    <property type="match status" value="4"/>
</dbReference>
<dbReference type="InterPro" id="IPR002931">
    <property type="entry name" value="Transglutaminase-like"/>
</dbReference>
<evidence type="ECO:0000259" key="2">
    <source>
        <dbReference type="SMART" id="SM00460"/>
    </source>
</evidence>
<feature type="domain" description="Transglutaminase-like" evidence="2">
    <location>
        <begin position="112"/>
        <end position="180"/>
    </location>
</feature>
<evidence type="ECO:0000256" key="1">
    <source>
        <dbReference type="SAM" id="MobiDB-lite"/>
    </source>
</evidence>
<comment type="caution">
    <text evidence="3">The sequence shown here is derived from an EMBL/GenBank/DDBJ whole genome shotgun (WGS) entry which is preliminary data.</text>
</comment>
<dbReference type="GO" id="GO:0005737">
    <property type="term" value="C:cytoplasm"/>
    <property type="evidence" value="ECO:0007669"/>
    <property type="project" value="TreeGrafter"/>
</dbReference>
<dbReference type="PANTHER" id="PTHR46333">
    <property type="entry name" value="CYTOKINESIS PROTEIN 3"/>
    <property type="match status" value="1"/>
</dbReference>
<evidence type="ECO:0000313" key="4">
    <source>
        <dbReference type="Proteomes" id="UP000770717"/>
    </source>
</evidence>
<feature type="compositionally biased region" description="Basic and acidic residues" evidence="1">
    <location>
        <begin position="29"/>
        <end position="41"/>
    </location>
</feature>